<dbReference type="SUPFAM" id="SSF54495">
    <property type="entry name" value="UBC-like"/>
    <property type="match status" value="2"/>
</dbReference>
<dbReference type="PANTHER" id="PTHR46116:SF39">
    <property type="entry name" value="BACULOVIRAL IAP REPEAT-CONTAINING PROTEIN 6"/>
    <property type="match status" value="1"/>
</dbReference>
<dbReference type="CDD" id="cd00195">
    <property type="entry name" value="UBCc_UEV"/>
    <property type="match status" value="1"/>
</dbReference>
<dbReference type="CDD" id="cd23810">
    <property type="entry name" value="UBCc_BIRC6"/>
    <property type="match status" value="1"/>
</dbReference>
<organism evidence="4">
    <name type="scientific">viral metagenome</name>
    <dbReference type="NCBI Taxonomy" id="1070528"/>
    <lineage>
        <taxon>unclassified sequences</taxon>
        <taxon>metagenomes</taxon>
        <taxon>organismal metagenomes</taxon>
    </lineage>
</organism>
<evidence type="ECO:0000256" key="1">
    <source>
        <dbReference type="ARBA" id="ARBA00022679"/>
    </source>
</evidence>
<dbReference type="PROSITE" id="PS50127">
    <property type="entry name" value="UBC_2"/>
    <property type="match status" value="1"/>
</dbReference>
<dbReference type="Gene3D" id="3.10.110.10">
    <property type="entry name" value="Ubiquitin Conjugating Enzyme"/>
    <property type="match status" value="2"/>
</dbReference>
<dbReference type="Pfam" id="PF00179">
    <property type="entry name" value="UQ_con"/>
    <property type="match status" value="1"/>
</dbReference>
<sequence>MNISFNTSKIPKKIIDPIKEQINIFKLKTDDEIRYLTDIEIFEDDNVIICNTTFGHINNNVNVGHSKSKSYTEDYQISITYKESNVIDVECLSDEFITKELKSYILFDKSISENLININKFFIDNDKDDESLKSASSLNRFNNFFESKSLSKEIIFENDNESIISSIETSSDDDDNDNFIKEVKPVKFDLIINPKKIVPDLYDEIILYEVNQSNNLIPFDIINNSKKLGKNSTVNQIINEINYVIKTLINVKLIPINSVFELSINNKFNDGEFNYNLNIPINYPFIPPTISVKSICNQSFVFALNNCEILNESKWNPSTTLNDIINGIYNNINRIGYNNILINISSDVKFVELSNNLLKLTNCEPLNYKNFNLNFDFLKIQDKKDNKGIGYDHSGPTWDINAYIKEQIEKNKKITNILLEMIPLISTNKIHLNESCLIPYIKQYIYDVSLLEVEKKKKYYEVIFQIFSEIYKLGDYNTYFNINKVCEQRDIFADYPIIQMNIPILEIVKEEINKQDYVSVMKELVFDSSNIIKNRKFKFIEQSDIKTMSVDLTKRINAEIKNLRKNLPISETSSIFVRTDDTNITILKFLVIPHPDTPYAYGCFEFDMYLPYNYPHAPPHIEIITTGNGQVRFNPNLYADGKVCLSLLGTWRGTGGETWNSNSTILQVLLSIQSLIFCEEPYFNEPGYEKDRGNTKGKEANNSYNEPIRHQTMKLGMLDQLKCPSFGFEEVIKNHFRLKKNDIYQKLDEWQKIAKNKTQFETCYKELKTLIEKL</sequence>
<keyword evidence="1" id="KW-0808">Transferase</keyword>
<dbReference type="PANTHER" id="PTHR46116">
    <property type="entry name" value="(E3-INDEPENDENT) E2 UBIQUITIN-CONJUGATING ENZYME"/>
    <property type="match status" value="1"/>
</dbReference>
<protein>
    <recommendedName>
        <fullName evidence="3">UBC core domain-containing protein</fullName>
    </recommendedName>
</protein>
<dbReference type="InterPro" id="IPR000608">
    <property type="entry name" value="UBC"/>
</dbReference>
<dbReference type="EMBL" id="MN739831">
    <property type="protein sequence ID" value="QHT73719.1"/>
    <property type="molecule type" value="Genomic_DNA"/>
</dbReference>
<reference evidence="4" key="1">
    <citation type="journal article" date="2020" name="Nature">
        <title>Giant virus diversity and host interactions through global metagenomics.</title>
        <authorList>
            <person name="Schulz F."/>
            <person name="Roux S."/>
            <person name="Paez-Espino D."/>
            <person name="Jungbluth S."/>
            <person name="Walsh D.A."/>
            <person name="Denef V.J."/>
            <person name="McMahon K.D."/>
            <person name="Konstantinidis K.T."/>
            <person name="Eloe-Fadrosh E.A."/>
            <person name="Kyrpides N.C."/>
            <person name="Woyke T."/>
        </authorList>
    </citation>
    <scope>NUCLEOTIDE SEQUENCE</scope>
    <source>
        <strain evidence="4">GVMAG-M-3300023179-4</strain>
    </source>
</reference>
<dbReference type="InterPro" id="IPR016135">
    <property type="entry name" value="UBQ-conjugating_enzyme/RWD"/>
</dbReference>
<name>A0A6C0GZV2_9ZZZZ</name>
<evidence type="ECO:0000313" key="4">
    <source>
        <dbReference type="EMBL" id="QHT73719.1"/>
    </source>
</evidence>
<dbReference type="SMART" id="SM00212">
    <property type="entry name" value="UBCc"/>
    <property type="match status" value="1"/>
</dbReference>
<feature type="domain" description="UBC core" evidence="3">
    <location>
        <begin position="551"/>
        <end position="717"/>
    </location>
</feature>
<dbReference type="AlphaFoldDB" id="A0A6C0GZV2"/>
<evidence type="ECO:0000259" key="3">
    <source>
        <dbReference type="PROSITE" id="PS50127"/>
    </source>
</evidence>
<keyword evidence="2" id="KW-0833">Ubl conjugation pathway</keyword>
<accession>A0A6C0GZV2</accession>
<proteinExistence type="predicted"/>
<evidence type="ECO:0000256" key="2">
    <source>
        <dbReference type="ARBA" id="ARBA00022786"/>
    </source>
</evidence>
<dbReference type="GO" id="GO:0016740">
    <property type="term" value="F:transferase activity"/>
    <property type="evidence" value="ECO:0007669"/>
    <property type="project" value="UniProtKB-KW"/>
</dbReference>